<sequence>MVKVIEINIGFISEKTNEYPAFKPDGLRFKTSEKTIKLKTDHSYKIVIKTQPVIDFNFLDIDGIRIVLHPVQPAGSGEYTCTWNTTGIPITNNNNRKDLILILSGSGGSIERTLQTKFYAENDSHGSSGEKLETMIWRCSLDTYGTITVSEEIFKNKRLNVIQTK</sequence>
<comment type="similarity">
    <text evidence="2">Belongs to the CNRIP family.</text>
</comment>
<dbReference type="WBParaSite" id="PTRK_0001107000.1">
    <property type="protein sequence ID" value="PTRK_0001107000.1"/>
    <property type="gene ID" value="PTRK_0001107000"/>
</dbReference>
<keyword evidence="5" id="KW-1185">Reference proteome</keyword>
<protein>
    <recommendedName>
        <fullName evidence="3">CB1 cannabinoid receptor-interacting protein 1</fullName>
    </recommendedName>
</protein>
<evidence type="ECO:0000256" key="2">
    <source>
        <dbReference type="ARBA" id="ARBA00007288"/>
    </source>
</evidence>
<evidence type="ECO:0000256" key="1">
    <source>
        <dbReference type="ARBA" id="ARBA00003884"/>
    </source>
</evidence>
<evidence type="ECO:0000256" key="3">
    <source>
        <dbReference type="ARBA" id="ARBA00015651"/>
    </source>
</evidence>
<proteinExistence type="inferred from homology"/>
<accession>A0A0N4ZRD5</accession>
<name>A0A0N4ZRD5_PARTI</name>
<evidence type="ECO:0000313" key="5">
    <source>
        <dbReference type="Proteomes" id="UP000038045"/>
    </source>
</evidence>
<evidence type="ECO:0000256" key="4">
    <source>
        <dbReference type="ARBA" id="ARBA00026030"/>
    </source>
</evidence>
<reference evidence="6" key="1">
    <citation type="submission" date="2017-02" db="UniProtKB">
        <authorList>
            <consortium name="WormBaseParasite"/>
        </authorList>
    </citation>
    <scope>IDENTIFICATION</scope>
</reference>
<organism evidence="5 6">
    <name type="scientific">Parastrongyloides trichosuri</name>
    <name type="common">Possum-specific nematode worm</name>
    <dbReference type="NCBI Taxonomy" id="131310"/>
    <lineage>
        <taxon>Eukaryota</taxon>
        <taxon>Metazoa</taxon>
        <taxon>Ecdysozoa</taxon>
        <taxon>Nematoda</taxon>
        <taxon>Chromadorea</taxon>
        <taxon>Rhabditida</taxon>
        <taxon>Tylenchina</taxon>
        <taxon>Panagrolaimomorpha</taxon>
        <taxon>Strongyloidoidea</taxon>
        <taxon>Strongyloididae</taxon>
        <taxon>Parastrongyloides</taxon>
    </lineage>
</organism>
<dbReference type="Proteomes" id="UP000038045">
    <property type="component" value="Unplaced"/>
</dbReference>
<dbReference type="AlphaFoldDB" id="A0A0N4ZRD5"/>
<dbReference type="InterPro" id="IPR029204">
    <property type="entry name" value="CNRIP1"/>
</dbReference>
<dbReference type="GO" id="GO:0031718">
    <property type="term" value="F:type 1 cannabinoid receptor binding"/>
    <property type="evidence" value="ECO:0007669"/>
    <property type="project" value="TreeGrafter"/>
</dbReference>
<dbReference type="GO" id="GO:0005886">
    <property type="term" value="C:plasma membrane"/>
    <property type="evidence" value="ECO:0007669"/>
    <property type="project" value="TreeGrafter"/>
</dbReference>
<dbReference type="PANTHER" id="PTHR31952">
    <property type="entry name" value="CB1 CANNABINOID RECEPTOR-INTERACTING PROTEIN 1"/>
    <property type="match status" value="1"/>
</dbReference>
<evidence type="ECO:0000313" key="6">
    <source>
        <dbReference type="WBParaSite" id="PTRK_0001107000.1"/>
    </source>
</evidence>
<dbReference type="Pfam" id="PF15043">
    <property type="entry name" value="CNRIP1"/>
    <property type="match status" value="1"/>
</dbReference>
<comment type="subunit">
    <text evidence="4">Interacts with the cannabinoid receptor CNR1 (via C-terminus). Does not interact with cannabinoid receptor CNR2.</text>
</comment>
<comment type="function">
    <text evidence="1">Suppresses cannabinoid receptor CNR1-mediated tonic inhibition of voltage-gated calcium channels.</text>
</comment>
<dbReference type="PANTHER" id="PTHR31952:SF1">
    <property type="entry name" value="CB1 CANNABINOID RECEPTOR-INTERACTING PROTEIN 1"/>
    <property type="match status" value="1"/>
</dbReference>